<dbReference type="InterPro" id="IPR035906">
    <property type="entry name" value="MetI-like_sf"/>
</dbReference>
<feature type="domain" description="ABC transmembrane type-1" evidence="8">
    <location>
        <begin position="71"/>
        <end position="279"/>
    </location>
</feature>
<dbReference type="STRING" id="1619234.SAMN05421730_101574"/>
<reference evidence="9 10" key="1">
    <citation type="submission" date="2016-09" db="EMBL/GenBank/DDBJ databases">
        <authorList>
            <person name="Capua I."/>
            <person name="De Benedictis P."/>
            <person name="Joannis T."/>
            <person name="Lombin L.H."/>
            <person name="Cattoli G."/>
        </authorList>
    </citation>
    <scope>NUCLEOTIDE SEQUENCE [LARGE SCALE GENOMIC DNA]</scope>
    <source>
        <strain evidence="9 10">GluBS11</strain>
    </source>
</reference>
<evidence type="ECO:0000256" key="6">
    <source>
        <dbReference type="ARBA" id="ARBA00023136"/>
    </source>
</evidence>
<keyword evidence="5 7" id="KW-1133">Transmembrane helix</keyword>
<dbReference type="CDD" id="cd06261">
    <property type="entry name" value="TM_PBP2"/>
    <property type="match status" value="1"/>
</dbReference>
<evidence type="ECO:0000256" key="1">
    <source>
        <dbReference type="ARBA" id="ARBA00004651"/>
    </source>
</evidence>
<dbReference type="OrthoDB" id="157184at2"/>
<evidence type="ECO:0000313" key="9">
    <source>
        <dbReference type="EMBL" id="SCP98002.1"/>
    </source>
</evidence>
<keyword evidence="2 7" id="KW-0813">Transport</keyword>
<dbReference type="PANTHER" id="PTHR43744">
    <property type="entry name" value="ABC TRANSPORTER PERMEASE PROTEIN MG189-RELATED-RELATED"/>
    <property type="match status" value="1"/>
</dbReference>
<feature type="transmembrane region" description="Helical" evidence="7">
    <location>
        <begin position="6"/>
        <end position="31"/>
    </location>
</feature>
<feature type="transmembrane region" description="Helical" evidence="7">
    <location>
        <begin position="71"/>
        <end position="94"/>
    </location>
</feature>
<keyword evidence="3" id="KW-1003">Cell membrane</keyword>
<evidence type="ECO:0000256" key="2">
    <source>
        <dbReference type="ARBA" id="ARBA00022448"/>
    </source>
</evidence>
<dbReference type="SUPFAM" id="SSF161098">
    <property type="entry name" value="MetI-like"/>
    <property type="match status" value="1"/>
</dbReference>
<evidence type="ECO:0000313" key="10">
    <source>
        <dbReference type="Proteomes" id="UP000199315"/>
    </source>
</evidence>
<dbReference type="AlphaFoldDB" id="A0A1D3TV34"/>
<evidence type="ECO:0000256" key="4">
    <source>
        <dbReference type="ARBA" id="ARBA00022692"/>
    </source>
</evidence>
<sequence>MVKKDTGFQIIAQLIMMILCILVIFPLALLIMSSISPEADIVKSGYSLIPRSLDFSAYKYIFGEGSIFHSYFITIAVTLTGTVVGVIMTTMISYTLTVPGLPGKGFISFYVLFTMLFSGGLVPSYMMWSNIFHIKNTVFALLIPSLLCNSFHILITRSYFQNNIPKEILESARMDGMTEFGIFFKIVLPLSVPIIATIGFMKALMYWNDWTNSLYYITDKRLVGIQALLNNMLTNAQYLAKSMDASMIVTDAASIPSLTLRMAIAVVGMLPMIILYPFFQKYYMKGLTVGAVKG</sequence>
<dbReference type="Gene3D" id="1.10.3720.10">
    <property type="entry name" value="MetI-like"/>
    <property type="match status" value="1"/>
</dbReference>
<evidence type="ECO:0000256" key="7">
    <source>
        <dbReference type="RuleBase" id="RU363032"/>
    </source>
</evidence>
<comment type="subcellular location">
    <subcellularLocation>
        <location evidence="1 7">Cell membrane</location>
        <topology evidence="1 7">Multi-pass membrane protein</topology>
    </subcellularLocation>
</comment>
<gene>
    <name evidence="9" type="ORF">SAMN05421730_101574</name>
</gene>
<protein>
    <submittedName>
        <fullName evidence="9">Putative aldouronate transport system permease protein</fullName>
    </submittedName>
</protein>
<evidence type="ECO:0000259" key="8">
    <source>
        <dbReference type="PROSITE" id="PS50928"/>
    </source>
</evidence>
<keyword evidence="6 7" id="KW-0472">Membrane</keyword>
<feature type="transmembrane region" description="Helical" evidence="7">
    <location>
        <begin position="106"/>
        <end position="126"/>
    </location>
</feature>
<keyword evidence="4 7" id="KW-0812">Transmembrane</keyword>
<dbReference type="Proteomes" id="UP000199315">
    <property type="component" value="Unassembled WGS sequence"/>
</dbReference>
<dbReference type="Pfam" id="PF00528">
    <property type="entry name" value="BPD_transp_1"/>
    <property type="match status" value="1"/>
</dbReference>
<accession>A0A1D3TV34</accession>
<proteinExistence type="inferred from homology"/>
<dbReference type="InterPro" id="IPR000515">
    <property type="entry name" value="MetI-like"/>
</dbReference>
<dbReference type="GO" id="GO:0055085">
    <property type="term" value="P:transmembrane transport"/>
    <property type="evidence" value="ECO:0007669"/>
    <property type="project" value="InterPro"/>
</dbReference>
<feature type="transmembrane region" description="Helical" evidence="7">
    <location>
        <begin position="180"/>
        <end position="201"/>
    </location>
</feature>
<organism evidence="9 10">
    <name type="scientific">Anaerobium acetethylicum</name>
    <dbReference type="NCBI Taxonomy" id="1619234"/>
    <lineage>
        <taxon>Bacteria</taxon>
        <taxon>Bacillati</taxon>
        <taxon>Bacillota</taxon>
        <taxon>Clostridia</taxon>
        <taxon>Lachnospirales</taxon>
        <taxon>Lachnospiraceae</taxon>
        <taxon>Anaerobium</taxon>
    </lineage>
</organism>
<feature type="transmembrane region" description="Helical" evidence="7">
    <location>
        <begin position="260"/>
        <end position="279"/>
    </location>
</feature>
<dbReference type="RefSeq" id="WP_091234706.1">
    <property type="nucleotide sequence ID" value="NZ_FMKA01000015.1"/>
</dbReference>
<feature type="transmembrane region" description="Helical" evidence="7">
    <location>
        <begin position="138"/>
        <end position="160"/>
    </location>
</feature>
<dbReference type="GO" id="GO:0005886">
    <property type="term" value="C:plasma membrane"/>
    <property type="evidence" value="ECO:0007669"/>
    <property type="project" value="UniProtKB-SubCell"/>
</dbReference>
<dbReference type="EMBL" id="FMKA01000015">
    <property type="protein sequence ID" value="SCP98002.1"/>
    <property type="molecule type" value="Genomic_DNA"/>
</dbReference>
<dbReference type="PROSITE" id="PS50928">
    <property type="entry name" value="ABC_TM1"/>
    <property type="match status" value="1"/>
</dbReference>
<dbReference type="PANTHER" id="PTHR43744:SF9">
    <property type="entry name" value="POLYGALACTURONAN_RHAMNOGALACTURONAN TRANSPORT SYSTEM PERMEASE PROTEIN YTCP"/>
    <property type="match status" value="1"/>
</dbReference>
<keyword evidence="10" id="KW-1185">Reference proteome</keyword>
<name>A0A1D3TV34_9FIRM</name>
<comment type="similarity">
    <text evidence="7">Belongs to the binding-protein-dependent transport system permease family.</text>
</comment>
<evidence type="ECO:0000256" key="3">
    <source>
        <dbReference type="ARBA" id="ARBA00022475"/>
    </source>
</evidence>
<evidence type="ECO:0000256" key="5">
    <source>
        <dbReference type="ARBA" id="ARBA00022989"/>
    </source>
</evidence>